<dbReference type="GO" id="GO:0006183">
    <property type="term" value="P:GTP biosynthetic process"/>
    <property type="evidence" value="ECO:0007669"/>
    <property type="project" value="TreeGrafter"/>
</dbReference>
<dbReference type="InterPro" id="IPR015875">
    <property type="entry name" value="IMP_DH/GMP_Rdtase_CS"/>
</dbReference>
<evidence type="ECO:0000256" key="13">
    <source>
        <dbReference type="HAMAP-Rule" id="MF_01964"/>
    </source>
</evidence>
<dbReference type="EC" id="1.1.1.205" evidence="13 20"/>
<dbReference type="eggNOG" id="COG0517">
    <property type="taxonomic scope" value="Bacteria"/>
</dbReference>
<evidence type="ECO:0000256" key="5">
    <source>
        <dbReference type="ARBA" id="ARBA00022737"/>
    </source>
</evidence>
<feature type="binding site" evidence="13 15">
    <location>
        <begin position="384"/>
        <end position="388"/>
    </location>
    <ligand>
        <name>IMP</name>
        <dbReference type="ChEBI" id="CHEBI:58053"/>
    </ligand>
</feature>
<gene>
    <name evidence="13" type="primary">guaB</name>
    <name evidence="22" type="ORF">HSACCH_01738</name>
</gene>
<comment type="subunit">
    <text evidence="3 13">Homotetramer.</text>
</comment>
<dbReference type="EMBL" id="CAUI01000021">
    <property type="protein sequence ID" value="CCU79956.1"/>
    <property type="molecule type" value="Genomic_DNA"/>
</dbReference>
<dbReference type="PANTHER" id="PTHR11911">
    <property type="entry name" value="INOSINE-5-MONOPHOSPHATE DEHYDROGENASE RELATED"/>
    <property type="match status" value="1"/>
</dbReference>
<feature type="active site" description="Proton acceptor" evidence="13 14">
    <location>
        <position position="400"/>
    </location>
</feature>
<evidence type="ECO:0000313" key="22">
    <source>
        <dbReference type="EMBL" id="CCU79956.1"/>
    </source>
</evidence>
<feature type="active site" description="Thioimidate intermediate" evidence="13 14">
    <location>
        <position position="304"/>
    </location>
</feature>
<dbReference type="Proteomes" id="UP000012063">
    <property type="component" value="Unassembled WGS sequence"/>
</dbReference>
<name>M5E1W7_9FIRM</name>
<evidence type="ECO:0000256" key="6">
    <source>
        <dbReference type="ARBA" id="ARBA00022749"/>
    </source>
</evidence>
<evidence type="ECO:0000256" key="9">
    <source>
        <dbReference type="ARBA" id="ARBA00023002"/>
    </source>
</evidence>
<feature type="binding site" evidence="13">
    <location>
        <position position="470"/>
    </location>
    <ligand>
        <name>K(+)</name>
        <dbReference type="ChEBI" id="CHEBI:29103"/>
        <note>ligand shared between two tetrameric partners</note>
    </ligand>
</feature>
<evidence type="ECO:0000256" key="4">
    <source>
        <dbReference type="ARBA" id="ARBA00022723"/>
    </source>
</evidence>
<dbReference type="GO" id="GO:0046872">
    <property type="term" value="F:metal ion binding"/>
    <property type="evidence" value="ECO:0007669"/>
    <property type="project" value="UniProtKB-UniRule"/>
</dbReference>
<dbReference type="NCBIfam" id="TIGR01302">
    <property type="entry name" value="IMP_dehydrog"/>
    <property type="match status" value="1"/>
</dbReference>
<dbReference type="Pfam" id="PF00478">
    <property type="entry name" value="IMPDH"/>
    <property type="match status" value="1"/>
</dbReference>
<keyword evidence="6 13" id="KW-0332">GMP biosynthesis</keyword>
<evidence type="ECO:0000256" key="3">
    <source>
        <dbReference type="ARBA" id="ARBA00011881"/>
    </source>
</evidence>
<dbReference type="RefSeq" id="WP_005489262.1">
    <property type="nucleotide sequence ID" value="NZ_CAUI01000021.1"/>
</dbReference>
<comment type="similarity">
    <text evidence="2 13 19">Belongs to the IMPDH/GMPR family.</text>
</comment>
<evidence type="ECO:0000256" key="17">
    <source>
        <dbReference type="PIRSR" id="PIRSR000130-4"/>
    </source>
</evidence>
<accession>M5E1W7</accession>
<dbReference type="PIRSF" id="PIRSF000130">
    <property type="entry name" value="IMPDH"/>
    <property type="match status" value="1"/>
</dbReference>
<keyword evidence="8 13" id="KW-0630">Potassium</keyword>
<dbReference type="AlphaFoldDB" id="M5E1W7"/>
<evidence type="ECO:0000256" key="10">
    <source>
        <dbReference type="ARBA" id="ARBA00023027"/>
    </source>
</evidence>
<feature type="binding site" evidence="13">
    <location>
        <position position="469"/>
    </location>
    <ligand>
        <name>K(+)</name>
        <dbReference type="ChEBI" id="CHEBI:29103"/>
        <note>ligand shared between two tetrameric partners</note>
    </ligand>
</feature>
<feature type="binding site" evidence="16">
    <location>
        <begin position="247"/>
        <end position="249"/>
    </location>
    <ligand>
        <name>NAD(+)</name>
        <dbReference type="ChEBI" id="CHEBI:57540"/>
    </ligand>
</feature>
<feature type="binding site" evidence="13">
    <location>
        <position position="247"/>
    </location>
    <ligand>
        <name>NAD(+)</name>
        <dbReference type="ChEBI" id="CHEBI:57540"/>
    </ligand>
</feature>
<feature type="domain" description="CBS" evidence="21">
    <location>
        <begin position="153"/>
        <end position="210"/>
    </location>
</feature>
<dbReference type="OrthoDB" id="9805398at2"/>
<feature type="binding site" evidence="13 15">
    <location>
        <begin position="360"/>
        <end position="361"/>
    </location>
    <ligand>
        <name>IMP</name>
        <dbReference type="ChEBI" id="CHEBI:58053"/>
    </ligand>
</feature>
<evidence type="ECO:0000256" key="7">
    <source>
        <dbReference type="ARBA" id="ARBA00022755"/>
    </source>
</evidence>
<dbReference type="Gene3D" id="3.20.20.70">
    <property type="entry name" value="Aldolase class I"/>
    <property type="match status" value="1"/>
</dbReference>
<proteinExistence type="inferred from homology"/>
<keyword evidence="11 18" id="KW-0129">CBS domain</keyword>
<evidence type="ECO:0000256" key="16">
    <source>
        <dbReference type="PIRSR" id="PIRSR000130-3"/>
    </source>
</evidence>
<keyword evidence="4 13" id="KW-0479">Metal-binding</keyword>
<dbReference type="InterPro" id="IPR001093">
    <property type="entry name" value="IMP_DH_GMPRt"/>
</dbReference>
<dbReference type="SMART" id="SM01240">
    <property type="entry name" value="IMPDH"/>
    <property type="match status" value="1"/>
</dbReference>
<dbReference type="InterPro" id="IPR005990">
    <property type="entry name" value="IMP_DH"/>
</dbReference>
<evidence type="ECO:0000256" key="1">
    <source>
        <dbReference type="ARBA" id="ARBA00001958"/>
    </source>
</evidence>
<feature type="binding site" evidence="13 15">
    <location>
        <position position="302"/>
    </location>
    <ligand>
        <name>IMP</name>
        <dbReference type="ChEBI" id="CHEBI:58053"/>
    </ligand>
</feature>
<comment type="activity regulation">
    <text evidence="13">Mycophenolic acid (MPA) is a non-competitive inhibitor that prevents formation of the closed enzyme conformation by binding to the same site as the amobile flap. In contrast, mizoribine monophosphate (MZP) is a competitive inhibitor that induces the closed conformation. MPA is a potent inhibitor of mammalian IMPDHs but a poor inhibitor of the bacterial enzymes. MZP is a more potent inhibitor of bacterial IMPDH.</text>
</comment>
<reference evidence="23" key="1">
    <citation type="journal article" date="2013" name="Genome Announc.">
        <title>Genome Sequence of Halanaerobium saccharolyticum subsp. saccharolyticum Strain DSM 6643T, a Halophilic Hydrogen-Producing Bacterium.</title>
        <authorList>
            <person name="Kivisto A."/>
            <person name="Larjo A."/>
            <person name="Ciranna A."/>
            <person name="Santala V."/>
            <person name="Roos C."/>
            <person name="Karp M."/>
        </authorList>
    </citation>
    <scope>NUCLEOTIDE SEQUENCE [LARGE SCALE GENOMIC DNA]</scope>
    <source>
        <strain evidence="23">DSM 6643</strain>
    </source>
</reference>
<dbReference type="STRING" id="1293054.HSACCH_01738"/>
<dbReference type="InterPro" id="IPR013785">
    <property type="entry name" value="Aldolase_TIM"/>
</dbReference>
<dbReference type="InterPro" id="IPR046342">
    <property type="entry name" value="CBS_dom_sf"/>
</dbReference>
<dbReference type="eggNOG" id="COG0516">
    <property type="taxonomic scope" value="Bacteria"/>
</dbReference>
<evidence type="ECO:0000256" key="14">
    <source>
        <dbReference type="PIRSR" id="PIRSR000130-1"/>
    </source>
</evidence>
<evidence type="ECO:0000256" key="18">
    <source>
        <dbReference type="PROSITE-ProRule" id="PRU00703"/>
    </source>
</evidence>
<dbReference type="Pfam" id="PF00571">
    <property type="entry name" value="CBS"/>
    <property type="match status" value="2"/>
</dbReference>
<dbReference type="InParanoid" id="M5E1W7"/>
<keyword evidence="10 13" id="KW-0520">NAD</keyword>
<evidence type="ECO:0000256" key="20">
    <source>
        <dbReference type="RuleBase" id="RU003928"/>
    </source>
</evidence>
<dbReference type="SMART" id="SM00116">
    <property type="entry name" value="CBS"/>
    <property type="match status" value="2"/>
</dbReference>
<feature type="binding site" description="in other chain" evidence="13 17">
    <location>
        <position position="299"/>
    </location>
    <ligand>
        <name>K(+)</name>
        <dbReference type="ChEBI" id="CHEBI:29103"/>
        <note>ligand shared between two tetrameric partners</note>
    </ligand>
</feature>
<dbReference type="PANTHER" id="PTHR11911:SF111">
    <property type="entry name" value="INOSINE-5'-MONOPHOSPHATE DEHYDROGENASE"/>
    <property type="match status" value="1"/>
</dbReference>
<feature type="binding site" evidence="13 15">
    <location>
        <begin position="337"/>
        <end position="339"/>
    </location>
    <ligand>
        <name>IMP</name>
        <dbReference type="ChEBI" id="CHEBI:58053"/>
    </ligand>
</feature>
<dbReference type="SUPFAM" id="SSF54631">
    <property type="entry name" value="CBS-domain pair"/>
    <property type="match status" value="1"/>
</dbReference>
<organism evidence="22 23">
    <name type="scientific">Halanaerobium saccharolyticum subsp. saccharolyticum DSM 6643</name>
    <dbReference type="NCBI Taxonomy" id="1293054"/>
    <lineage>
        <taxon>Bacteria</taxon>
        <taxon>Bacillati</taxon>
        <taxon>Bacillota</taxon>
        <taxon>Clostridia</taxon>
        <taxon>Halanaerobiales</taxon>
        <taxon>Halanaerobiaceae</taxon>
        <taxon>Halanaerobium</taxon>
    </lineage>
</organism>
<comment type="caution">
    <text evidence="22">The sequence shown here is derived from an EMBL/GenBank/DDBJ whole genome shotgun (WGS) entry which is preliminary data.</text>
</comment>
<comment type="cofactor">
    <cofactor evidence="1 13">
        <name>K(+)</name>
        <dbReference type="ChEBI" id="CHEBI:29103"/>
    </cofactor>
</comment>
<dbReference type="PROSITE" id="PS00487">
    <property type="entry name" value="IMP_DH_GMP_RED"/>
    <property type="match status" value="1"/>
</dbReference>
<evidence type="ECO:0000256" key="12">
    <source>
        <dbReference type="ARBA" id="ARBA00048028"/>
    </source>
</evidence>
<feature type="binding site" description="in other chain" evidence="13 17">
    <location>
        <position position="301"/>
    </location>
    <ligand>
        <name>K(+)</name>
        <dbReference type="ChEBI" id="CHEBI:29103"/>
        <note>ligand shared between two tetrameric partners</note>
    </ligand>
</feature>
<dbReference type="HAMAP" id="MF_01964">
    <property type="entry name" value="IMPDH"/>
    <property type="match status" value="1"/>
</dbReference>
<comment type="function">
    <text evidence="13">Catalyzes the conversion of inosine 5'-phosphate (IMP) to xanthosine 5'-phosphate (XMP), the first committed and rate-limiting step in the de novo synthesis of guanine nucleotides, and therefore plays an important role in the regulation of cell growth.</text>
</comment>
<keyword evidence="23" id="KW-1185">Reference proteome</keyword>
<keyword evidence="7 13" id="KW-0658">Purine biosynthesis</keyword>
<evidence type="ECO:0000256" key="8">
    <source>
        <dbReference type="ARBA" id="ARBA00022958"/>
    </source>
</evidence>
<protein>
    <recommendedName>
        <fullName evidence="13 20">Inosine-5'-monophosphate dehydrogenase</fullName>
        <shortName evidence="13">IMP dehydrogenase</shortName>
        <shortName evidence="13">IMPD</shortName>
        <shortName evidence="13">IMPDH</shortName>
        <ecNumber evidence="13 20">1.1.1.205</ecNumber>
    </recommendedName>
</protein>
<dbReference type="CDD" id="cd00381">
    <property type="entry name" value="IMPDH"/>
    <property type="match status" value="1"/>
</dbReference>
<dbReference type="GO" id="GO:0006177">
    <property type="term" value="P:GMP biosynthetic process"/>
    <property type="evidence" value="ECO:0007669"/>
    <property type="project" value="UniProtKB-UniRule"/>
</dbReference>
<dbReference type="SUPFAM" id="SSF51412">
    <property type="entry name" value="Inosine monophosphate dehydrogenase (IMPDH)"/>
    <property type="match status" value="1"/>
</dbReference>
<feature type="binding site" description="in other chain" evidence="13 17">
    <location>
        <position position="304"/>
    </location>
    <ligand>
        <name>K(+)</name>
        <dbReference type="ChEBI" id="CHEBI:29103"/>
        <note>ligand shared between two tetrameric partners</note>
    </ligand>
</feature>
<evidence type="ECO:0000256" key="11">
    <source>
        <dbReference type="ARBA" id="ARBA00023122"/>
    </source>
</evidence>
<dbReference type="PROSITE" id="PS51371">
    <property type="entry name" value="CBS"/>
    <property type="match status" value="2"/>
</dbReference>
<dbReference type="GO" id="GO:0000166">
    <property type="term" value="F:nucleotide binding"/>
    <property type="evidence" value="ECO:0007669"/>
    <property type="project" value="UniProtKB-UniRule"/>
</dbReference>
<dbReference type="UniPathway" id="UPA00601">
    <property type="reaction ID" value="UER00295"/>
</dbReference>
<dbReference type="GO" id="GO:0003938">
    <property type="term" value="F:IMP dehydrogenase activity"/>
    <property type="evidence" value="ECO:0007669"/>
    <property type="project" value="UniProtKB-UniRule"/>
</dbReference>
<dbReference type="InterPro" id="IPR000644">
    <property type="entry name" value="CBS_dom"/>
</dbReference>
<comment type="caution">
    <text evidence="13">Lacks conserved residue(s) required for the propagation of feature annotation.</text>
</comment>
<evidence type="ECO:0000259" key="21">
    <source>
        <dbReference type="PROSITE" id="PS51371"/>
    </source>
</evidence>
<keyword evidence="5" id="KW-0677">Repeat</keyword>
<feature type="binding site" evidence="13 15">
    <location>
        <position position="415"/>
    </location>
    <ligand>
        <name>IMP</name>
        <dbReference type="ChEBI" id="CHEBI:58053"/>
    </ligand>
</feature>
<evidence type="ECO:0000256" key="15">
    <source>
        <dbReference type="PIRSR" id="PIRSR000130-2"/>
    </source>
</evidence>
<dbReference type="CDD" id="cd04601">
    <property type="entry name" value="CBS_pair_IMPDH"/>
    <property type="match status" value="1"/>
</dbReference>
<dbReference type="FunCoup" id="M5E1W7">
    <property type="interactions" value="337"/>
</dbReference>
<dbReference type="FunFam" id="3.20.20.70:FF:000003">
    <property type="entry name" value="GMP reductase"/>
    <property type="match status" value="1"/>
</dbReference>
<sequence length="487" mass="52279">MEKIIKEGLTFDDVLLIPAESNVVPKEVSTRSKLTDDIYLNTPIISAGMDTVTEGDMAIAMAREGGLGVIHKNMPIEAQAAEVDRVKRSESGVIVDPFFLSPDALIEEAEALMSKYHISGVPIVDKNEKLLGILTNRDLRFVEDYKRPVSEVMTEEELVTAPVGTDLEGAKEQLRKHKIEKLPIVDEDGILRGLITIKDIEKAKQYPKASKDKRGRLLAAAAVGTGNDTDARVEALVEAGVDLLIIDTAHGHSQNVLDVVKKIKDRYQELPIVAGNVATAEATEALIKAGADVVKVGIGPGSICTTRVVAGVGVPQITAINDAAKVAKKYGKTVIADGGIKYSGDIVKAISAGANTVMIGSLLAGTEESPGELEIYKGRSYKVYRGMGSVGAMKQGSKDRYFQEDETESEKFVPEGIEGRVPYKGTLAETIYQMVGGLKSGMGYCGTPDIKSLIEDSKMIKISAAGLRESHPHDVKVTKEAPNYSVD</sequence>
<feature type="binding site" evidence="13">
    <location>
        <position position="471"/>
    </location>
    <ligand>
        <name>K(+)</name>
        <dbReference type="ChEBI" id="CHEBI:29103"/>
        <note>ligand shared between two tetrameric partners</note>
    </ligand>
</feature>
<feature type="domain" description="CBS" evidence="21">
    <location>
        <begin position="93"/>
        <end position="149"/>
    </location>
</feature>
<evidence type="ECO:0000313" key="23">
    <source>
        <dbReference type="Proteomes" id="UP000012063"/>
    </source>
</evidence>
<evidence type="ECO:0000256" key="19">
    <source>
        <dbReference type="RuleBase" id="RU003927"/>
    </source>
</evidence>
<feature type="binding site" evidence="13 16">
    <location>
        <begin position="297"/>
        <end position="299"/>
    </location>
    <ligand>
        <name>NAD(+)</name>
        <dbReference type="ChEBI" id="CHEBI:57540"/>
    </ligand>
</feature>
<evidence type="ECO:0000256" key="2">
    <source>
        <dbReference type="ARBA" id="ARBA00005502"/>
    </source>
</evidence>
<comment type="catalytic activity">
    <reaction evidence="12 13 20">
        <text>IMP + NAD(+) + H2O = XMP + NADH + H(+)</text>
        <dbReference type="Rhea" id="RHEA:11708"/>
        <dbReference type="ChEBI" id="CHEBI:15377"/>
        <dbReference type="ChEBI" id="CHEBI:15378"/>
        <dbReference type="ChEBI" id="CHEBI:57464"/>
        <dbReference type="ChEBI" id="CHEBI:57540"/>
        <dbReference type="ChEBI" id="CHEBI:57945"/>
        <dbReference type="ChEBI" id="CHEBI:58053"/>
        <dbReference type="EC" id="1.1.1.205"/>
    </reaction>
</comment>
<keyword evidence="9 13" id="KW-0560">Oxidoreductase</keyword>
<comment type="pathway">
    <text evidence="13 20">Purine metabolism; XMP biosynthesis via de novo pathway; XMP from IMP: step 1/1.</text>
</comment>